<accession>A0AAN6GTT4</accession>
<feature type="region of interest" description="Disordered" evidence="1">
    <location>
        <begin position="214"/>
        <end position="236"/>
    </location>
</feature>
<evidence type="ECO:0000313" key="2">
    <source>
        <dbReference type="EMBL" id="KAK0556071.1"/>
    </source>
</evidence>
<feature type="compositionally biased region" description="Low complexity" evidence="1">
    <location>
        <begin position="349"/>
        <end position="366"/>
    </location>
</feature>
<keyword evidence="3" id="KW-1185">Reference proteome</keyword>
<dbReference type="Proteomes" id="UP001176517">
    <property type="component" value="Unassembled WGS sequence"/>
</dbReference>
<evidence type="ECO:0000313" key="3">
    <source>
        <dbReference type="Proteomes" id="UP001176517"/>
    </source>
</evidence>
<feature type="region of interest" description="Disordered" evidence="1">
    <location>
        <begin position="1"/>
        <end position="40"/>
    </location>
</feature>
<gene>
    <name evidence="2" type="ORF">OC846_001401</name>
</gene>
<name>A0AAN6GTT4_9BASI</name>
<sequence length="599" mass="65851">MSKFFDKIQSKLDDHLARRDGAQQKPAGSDPNDGLAPSRHGIPNFVMKHVDKYIDAMRPTLIPLLAHEIDRFQTKTIDSLEDHMSDAFKSIFEGKYTSYKSKVTTSAKTRDINDIFASHEEPGVPNEYGERSTPFLDIPELTEDLDLDFDFDPLEHASPEARRALAADDAARKREEEQARRQGDIFSIALQKISQFAESTQGQMGLGAEVADMDGLPPRDAASAAPSGVPSSAEVRDKGFDLSDELKSKFKDFKSNFRNVAGEIAKARSHLEEKARAVAPDLKMQIAELLRQSHLPLAENMITIALTQLKLWLRGHISTRELIGDGASSDFHEALHNLSSMFKNKAKIRSPSPSPGSRSIPAPGAADGDEEEAEELDVVVRERAQSEEAKVHGVAGVLSRKLSNGLTRVRTETRNDFQRILSTIERTLFDMLPAALRGPLSKVFGGNPFDDDNNGQLSRDASAGSNFLKELFDVREALRKLIEKIQLALRRRVLEVIGGGHRLLERLCWGHVQTTVVSSVRKYVPKVQIDIEDEEAKANAAKVQAQGGTGDVPVPVHDGRPPPTAVGNVISNSGEAASYWAGEHHTTTYQATAIPPSQP</sequence>
<feature type="region of interest" description="Disordered" evidence="1">
    <location>
        <begin position="346"/>
        <end position="373"/>
    </location>
</feature>
<reference evidence="2" key="1">
    <citation type="journal article" date="2023" name="PhytoFront">
        <title>Draft Genome Resources of Seven Strains of Tilletia horrida, Causal Agent of Kernel Smut of Rice.</title>
        <authorList>
            <person name="Khanal S."/>
            <person name="Antony Babu S."/>
            <person name="Zhou X.G."/>
        </authorList>
    </citation>
    <scope>NUCLEOTIDE SEQUENCE</scope>
    <source>
        <strain evidence="2">TX6</strain>
    </source>
</reference>
<feature type="region of interest" description="Disordered" evidence="1">
    <location>
        <begin position="161"/>
        <end position="180"/>
    </location>
</feature>
<protein>
    <submittedName>
        <fullName evidence="2">Uncharacterized protein</fullName>
    </submittedName>
</protein>
<proteinExistence type="predicted"/>
<feature type="compositionally biased region" description="Low complexity" evidence="1">
    <location>
        <begin position="221"/>
        <end position="233"/>
    </location>
</feature>
<comment type="caution">
    <text evidence="2">The sequence shown here is derived from an EMBL/GenBank/DDBJ whole genome shotgun (WGS) entry which is preliminary data.</text>
</comment>
<evidence type="ECO:0000256" key="1">
    <source>
        <dbReference type="SAM" id="MobiDB-lite"/>
    </source>
</evidence>
<dbReference type="EMBL" id="JAPDMZ010000020">
    <property type="protein sequence ID" value="KAK0556071.1"/>
    <property type="molecule type" value="Genomic_DNA"/>
</dbReference>
<feature type="compositionally biased region" description="Basic and acidic residues" evidence="1">
    <location>
        <begin position="1"/>
        <end position="22"/>
    </location>
</feature>
<dbReference type="AlphaFoldDB" id="A0AAN6GTT4"/>
<organism evidence="2 3">
    <name type="scientific">Tilletia horrida</name>
    <dbReference type="NCBI Taxonomy" id="155126"/>
    <lineage>
        <taxon>Eukaryota</taxon>
        <taxon>Fungi</taxon>
        <taxon>Dikarya</taxon>
        <taxon>Basidiomycota</taxon>
        <taxon>Ustilaginomycotina</taxon>
        <taxon>Exobasidiomycetes</taxon>
        <taxon>Tilletiales</taxon>
        <taxon>Tilletiaceae</taxon>
        <taxon>Tilletia</taxon>
    </lineage>
</organism>